<reference evidence="2" key="1">
    <citation type="journal article" date="2008" name="Nat. Genet.">
        <title>The Pristionchus pacificus genome provides a unique perspective on nematode lifestyle and parasitism.</title>
        <authorList>
            <person name="Dieterich C."/>
            <person name="Clifton S.W."/>
            <person name="Schuster L.N."/>
            <person name="Chinwalla A."/>
            <person name="Delehaunty K."/>
            <person name="Dinkelacker I."/>
            <person name="Fulton L."/>
            <person name="Fulton R."/>
            <person name="Godfrey J."/>
            <person name="Minx P."/>
            <person name="Mitreva M."/>
            <person name="Roeseler W."/>
            <person name="Tian H."/>
            <person name="Witte H."/>
            <person name="Yang S.P."/>
            <person name="Wilson R.K."/>
            <person name="Sommer R.J."/>
        </authorList>
    </citation>
    <scope>NUCLEOTIDE SEQUENCE [LARGE SCALE GENOMIC DNA]</scope>
    <source>
        <strain evidence="2">PS312</strain>
    </source>
</reference>
<dbReference type="EnsemblMetazoa" id="PPA43406.1">
    <property type="protein sequence ID" value="PPA43406.1"/>
    <property type="gene ID" value="WBGene00281775"/>
</dbReference>
<proteinExistence type="predicted"/>
<evidence type="ECO:0000313" key="1">
    <source>
        <dbReference type="EnsemblMetazoa" id="PPA43406.1"/>
    </source>
</evidence>
<evidence type="ECO:0000313" key="2">
    <source>
        <dbReference type="Proteomes" id="UP000005239"/>
    </source>
</evidence>
<organism evidence="1 2">
    <name type="scientific">Pristionchus pacificus</name>
    <name type="common">Parasitic nematode worm</name>
    <dbReference type="NCBI Taxonomy" id="54126"/>
    <lineage>
        <taxon>Eukaryota</taxon>
        <taxon>Metazoa</taxon>
        <taxon>Ecdysozoa</taxon>
        <taxon>Nematoda</taxon>
        <taxon>Chromadorea</taxon>
        <taxon>Rhabditida</taxon>
        <taxon>Rhabditina</taxon>
        <taxon>Diplogasteromorpha</taxon>
        <taxon>Diplogasteroidea</taxon>
        <taxon>Neodiplogasteridae</taxon>
        <taxon>Pristionchus</taxon>
    </lineage>
</organism>
<protein>
    <submittedName>
        <fullName evidence="1">Uncharacterized protein</fullName>
    </submittedName>
</protein>
<sequence length="472" mass="53802">METIEFTPAQALGFEGMNARQTSDGTIYYVKRECNGADELIYALSNGQTVTTTKSWEGDIDKYDAFGNALFFLTYSQKIYKAIFHPPSEVRVEFVRNVDKLETHQVGMLFSRIVSGRNAVYRAWDHPSKGIPVNFDDEDNNNSDEFEVLALHSNNLIMQIEVEEKLHVKRITPTIIAIDTPNHITSMFASEDSPLIYFLSEKRELTSLNTNTFEHESISLSCMDSDDKDVSFWNIVGSLPNFPRKTSGATKIVLSSSDWAGAIRDADCYRDTLYFRTDRMKIYKVAVSKHPRVEFVRDIKQDEPRYKTMLFSRVYGVAVDADEDVLERYVPGATHSGRIIYKSKSGHEKGGGLMIRALSPNIIAIDSPENFDCDLYTTEESPLIYLLTGKRELTVLNPHSMELISYHMRERWMHPGISHIGKGAIKRKITVVGMDQRGHRLFTAEPPDARLMLLEHDAEKAEKQNSDKMERK</sequence>
<name>A0A2A6BU79_PRIPA</name>
<keyword evidence="2" id="KW-1185">Reference proteome</keyword>
<accession>A0A8R1V3P8</accession>
<dbReference type="Proteomes" id="UP000005239">
    <property type="component" value="Unassembled WGS sequence"/>
</dbReference>
<reference evidence="1" key="2">
    <citation type="submission" date="2022-06" db="UniProtKB">
        <authorList>
            <consortium name="EnsemblMetazoa"/>
        </authorList>
    </citation>
    <scope>IDENTIFICATION</scope>
    <source>
        <strain evidence="1">PS312</strain>
    </source>
</reference>
<dbReference type="AlphaFoldDB" id="A0A2A6BU79"/>
<accession>A0A2A6BU79</accession>
<gene>
    <name evidence="1" type="primary">WBGene00281775</name>
</gene>